<dbReference type="Pfam" id="PF00072">
    <property type="entry name" value="Response_reg"/>
    <property type="match status" value="1"/>
</dbReference>
<accession>A0ABP9CXW8</accession>
<organism evidence="3 4">
    <name type="scientific">Streptomyces ziwulingensis</name>
    <dbReference type="NCBI Taxonomy" id="1045501"/>
    <lineage>
        <taxon>Bacteria</taxon>
        <taxon>Bacillati</taxon>
        <taxon>Actinomycetota</taxon>
        <taxon>Actinomycetes</taxon>
        <taxon>Kitasatosporales</taxon>
        <taxon>Streptomycetaceae</taxon>
        <taxon>Streptomyces</taxon>
    </lineage>
</organism>
<protein>
    <submittedName>
        <fullName evidence="3">Response regulator</fullName>
    </submittedName>
</protein>
<dbReference type="EMBL" id="BAABIG010000084">
    <property type="protein sequence ID" value="GAA4822236.1"/>
    <property type="molecule type" value="Genomic_DNA"/>
</dbReference>
<proteinExistence type="predicted"/>
<dbReference type="Gene3D" id="3.40.50.2300">
    <property type="match status" value="1"/>
</dbReference>
<evidence type="ECO:0000313" key="4">
    <source>
        <dbReference type="Proteomes" id="UP001501265"/>
    </source>
</evidence>
<dbReference type="PANTHER" id="PTHR44520:SF1">
    <property type="entry name" value="TWO-COMPONENT SYSTEM REGULATORY PROTEIN"/>
    <property type="match status" value="1"/>
</dbReference>
<feature type="modified residue" description="4-aspartylphosphate" evidence="1">
    <location>
        <position position="67"/>
    </location>
</feature>
<evidence type="ECO:0000313" key="3">
    <source>
        <dbReference type="EMBL" id="GAA4822236.1"/>
    </source>
</evidence>
<keyword evidence="4" id="KW-1185">Reference proteome</keyword>
<dbReference type="Proteomes" id="UP001501265">
    <property type="component" value="Unassembled WGS sequence"/>
</dbReference>
<keyword evidence="1" id="KW-0597">Phosphoprotein</keyword>
<evidence type="ECO:0000256" key="1">
    <source>
        <dbReference type="PROSITE-ProRule" id="PRU00169"/>
    </source>
</evidence>
<evidence type="ECO:0000259" key="2">
    <source>
        <dbReference type="PROSITE" id="PS50110"/>
    </source>
</evidence>
<dbReference type="RefSeq" id="WP_345624209.1">
    <property type="nucleotide sequence ID" value="NZ_BAABIG010000084.1"/>
</dbReference>
<name>A0ABP9CXW8_9ACTN</name>
<dbReference type="SUPFAM" id="SSF52172">
    <property type="entry name" value="CheY-like"/>
    <property type="match status" value="1"/>
</dbReference>
<dbReference type="SMART" id="SM00448">
    <property type="entry name" value="REC"/>
    <property type="match status" value="1"/>
</dbReference>
<feature type="domain" description="Response regulatory" evidence="2">
    <location>
        <begin position="14"/>
        <end position="134"/>
    </location>
</feature>
<comment type="caution">
    <text evidence="3">The sequence shown here is derived from an EMBL/GenBank/DDBJ whole genome shotgun (WGS) entry which is preliminary data.</text>
</comment>
<sequence>MTPGPGARPVDRDRVLVVEDSPEDTEAIERALRQTHPGLRTEFTDRGDGLADLLLEREEVPGLIFLDLNLPGVGGHAVLSALRARPELRDVTVVVFAASTAPGEVDACYAAGADSYIYKPVNFALFRTVLKGAVDYWQQQTRGGADPGPDADGR</sequence>
<dbReference type="PROSITE" id="PS50110">
    <property type="entry name" value="RESPONSE_REGULATORY"/>
    <property type="match status" value="1"/>
</dbReference>
<dbReference type="PANTHER" id="PTHR44520">
    <property type="entry name" value="RESPONSE REGULATOR RCP1-RELATED"/>
    <property type="match status" value="1"/>
</dbReference>
<dbReference type="InterPro" id="IPR011006">
    <property type="entry name" value="CheY-like_superfamily"/>
</dbReference>
<dbReference type="InterPro" id="IPR001789">
    <property type="entry name" value="Sig_transdc_resp-reg_receiver"/>
</dbReference>
<gene>
    <name evidence="3" type="ORF">GCM10023220_64410</name>
</gene>
<dbReference type="InterPro" id="IPR052893">
    <property type="entry name" value="TCS_response_regulator"/>
</dbReference>
<reference evidence="4" key="1">
    <citation type="journal article" date="2019" name="Int. J. Syst. Evol. Microbiol.">
        <title>The Global Catalogue of Microorganisms (GCM) 10K type strain sequencing project: providing services to taxonomists for standard genome sequencing and annotation.</title>
        <authorList>
            <consortium name="The Broad Institute Genomics Platform"/>
            <consortium name="The Broad Institute Genome Sequencing Center for Infectious Disease"/>
            <person name="Wu L."/>
            <person name="Ma J."/>
        </authorList>
    </citation>
    <scope>NUCLEOTIDE SEQUENCE [LARGE SCALE GENOMIC DNA]</scope>
    <source>
        <strain evidence="4">JCM 18081</strain>
    </source>
</reference>